<dbReference type="InterPro" id="IPR007694">
    <property type="entry name" value="DNA_helicase_DnaB-like_C"/>
</dbReference>
<accession>A0AAU3I7U8</accession>
<sequence length="421" mass="46881">MADFERLLVSRVIQDKDLTDVADAGITPSFFGDPDNKAVFQAILRHKGTYGEVPSLATIKTDFPTYKFVRVEDTMQVLTDRLREQHTMDLLEQGLAESVDAHEEGNADKAMAALAKTLADISSAVPNTRDTDLTATGTERLARYLSLKDLPDGLRGIPTGFQTIDRATQGFQKGQLITFVGPPKAGKSTLLLLAAMAAHLYGVRVLFINFEMSNEEQEERYDAIRAGISHARLRNGTLKKQDWDRLEKAIREIENMPSFFLSSDTMNATTLTGVQSKVETLRPDIVIIDGIYMMQDELGEAQGSPQALTNLTRGFKRLAKNQDKPIIISTQVLEWKMNKKKGITSDSIGYSSSFAQDSDAILGVEKTEDSNINKIKVVLARNCPPLETFVQWDWETGRFEELNEDPFAMEEANTDGWQGAF</sequence>
<dbReference type="InterPro" id="IPR003593">
    <property type="entry name" value="AAA+_ATPase"/>
</dbReference>
<dbReference type="GO" id="GO:0006269">
    <property type="term" value="P:DNA replication, synthesis of primer"/>
    <property type="evidence" value="ECO:0007669"/>
    <property type="project" value="UniProtKB-KW"/>
</dbReference>
<name>A0AAU3I7U8_9ACTN</name>
<dbReference type="EMBL" id="CP109546">
    <property type="protein sequence ID" value="WTZ13194.1"/>
    <property type="molecule type" value="Genomic_DNA"/>
</dbReference>
<evidence type="ECO:0000256" key="1">
    <source>
        <dbReference type="ARBA" id="ARBA00022515"/>
    </source>
</evidence>
<organism evidence="3">
    <name type="scientific">Streptomyces sp. NBC_01393</name>
    <dbReference type="NCBI Taxonomy" id="2903851"/>
    <lineage>
        <taxon>Bacteria</taxon>
        <taxon>Bacillati</taxon>
        <taxon>Actinomycetota</taxon>
        <taxon>Actinomycetes</taxon>
        <taxon>Kitasatosporales</taxon>
        <taxon>Streptomycetaceae</taxon>
        <taxon>Streptomyces</taxon>
    </lineage>
</organism>
<proteinExistence type="predicted"/>
<keyword evidence="3" id="KW-0067">ATP-binding</keyword>
<reference evidence="3" key="1">
    <citation type="submission" date="2022-10" db="EMBL/GenBank/DDBJ databases">
        <title>The complete genomes of actinobacterial strains from the NBC collection.</title>
        <authorList>
            <person name="Joergensen T.S."/>
            <person name="Alvarez Arevalo M."/>
            <person name="Sterndorff E.B."/>
            <person name="Faurdal D."/>
            <person name="Vuksanovic O."/>
            <person name="Mourched A.-S."/>
            <person name="Charusanti P."/>
            <person name="Shaw S."/>
            <person name="Blin K."/>
            <person name="Weber T."/>
        </authorList>
    </citation>
    <scope>NUCLEOTIDE SEQUENCE</scope>
    <source>
        <strain evidence="3">NBC_01393</strain>
    </source>
</reference>
<dbReference type="GO" id="GO:0005524">
    <property type="term" value="F:ATP binding"/>
    <property type="evidence" value="ECO:0007669"/>
    <property type="project" value="InterPro"/>
</dbReference>
<dbReference type="AlphaFoldDB" id="A0AAU3I7U8"/>
<keyword evidence="3" id="KW-0547">Nucleotide-binding</keyword>
<dbReference type="Gene3D" id="3.40.50.300">
    <property type="entry name" value="P-loop containing nucleotide triphosphate hydrolases"/>
    <property type="match status" value="1"/>
</dbReference>
<evidence type="ECO:0000313" key="3">
    <source>
        <dbReference type="EMBL" id="WTZ13194.1"/>
    </source>
</evidence>
<evidence type="ECO:0000259" key="2">
    <source>
        <dbReference type="PROSITE" id="PS51199"/>
    </source>
</evidence>
<dbReference type="SMART" id="SM00382">
    <property type="entry name" value="AAA"/>
    <property type="match status" value="1"/>
</dbReference>
<dbReference type="PANTHER" id="PTHR30153:SF2">
    <property type="entry name" value="REPLICATIVE DNA HELICASE"/>
    <property type="match status" value="1"/>
</dbReference>
<protein>
    <submittedName>
        <fullName evidence="3">DnaB helicase C-terminal domain-containing protein</fullName>
    </submittedName>
</protein>
<keyword evidence="3" id="KW-0347">Helicase</keyword>
<dbReference type="InterPro" id="IPR027417">
    <property type="entry name" value="P-loop_NTPase"/>
</dbReference>
<dbReference type="GO" id="GO:0005829">
    <property type="term" value="C:cytosol"/>
    <property type="evidence" value="ECO:0007669"/>
    <property type="project" value="TreeGrafter"/>
</dbReference>
<feature type="domain" description="SF4 helicase" evidence="2">
    <location>
        <begin position="150"/>
        <end position="406"/>
    </location>
</feature>
<dbReference type="GO" id="GO:1990077">
    <property type="term" value="C:primosome complex"/>
    <property type="evidence" value="ECO:0007669"/>
    <property type="project" value="UniProtKB-KW"/>
</dbReference>
<gene>
    <name evidence="3" type="ORF">OG699_37670</name>
</gene>
<dbReference type="Pfam" id="PF03796">
    <property type="entry name" value="DnaB_C"/>
    <property type="match status" value="1"/>
</dbReference>
<dbReference type="PANTHER" id="PTHR30153">
    <property type="entry name" value="REPLICATIVE DNA HELICASE DNAB"/>
    <property type="match status" value="1"/>
</dbReference>
<dbReference type="PROSITE" id="PS51199">
    <property type="entry name" value="SF4_HELICASE"/>
    <property type="match status" value="1"/>
</dbReference>
<keyword evidence="3" id="KW-0378">Hydrolase</keyword>
<keyword evidence="1" id="KW-0639">Primosome</keyword>
<dbReference type="GO" id="GO:0003678">
    <property type="term" value="F:DNA helicase activity"/>
    <property type="evidence" value="ECO:0007669"/>
    <property type="project" value="InterPro"/>
</dbReference>
<dbReference type="SUPFAM" id="SSF52540">
    <property type="entry name" value="P-loop containing nucleoside triphosphate hydrolases"/>
    <property type="match status" value="1"/>
</dbReference>